<dbReference type="AlphaFoldDB" id="A0A0N4VRC5"/>
<evidence type="ECO:0000313" key="1">
    <source>
        <dbReference type="EMBL" id="VDD97970.1"/>
    </source>
</evidence>
<organism evidence="3">
    <name type="scientific">Enterobius vermicularis</name>
    <name type="common">Human pinworm</name>
    <dbReference type="NCBI Taxonomy" id="51028"/>
    <lineage>
        <taxon>Eukaryota</taxon>
        <taxon>Metazoa</taxon>
        <taxon>Ecdysozoa</taxon>
        <taxon>Nematoda</taxon>
        <taxon>Chromadorea</taxon>
        <taxon>Rhabditida</taxon>
        <taxon>Spirurina</taxon>
        <taxon>Oxyuridomorpha</taxon>
        <taxon>Oxyuroidea</taxon>
        <taxon>Oxyuridae</taxon>
        <taxon>Enterobius</taxon>
    </lineage>
</organism>
<keyword evidence="2" id="KW-1185">Reference proteome</keyword>
<dbReference type="Proteomes" id="UP000274131">
    <property type="component" value="Unassembled WGS sequence"/>
</dbReference>
<reference evidence="3" key="1">
    <citation type="submission" date="2017-02" db="UniProtKB">
        <authorList>
            <consortium name="WormBaseParasite"/>
        </authorList>
    </citation>
    <scope>IDENTIFICATION</scope>
</reference>
<proteinExistence type="predicted"/>
<sequence length="153" mass="17209">VKINFSLQQYTPYVNEDGINVYCTTTDFLVIIDVRYCQPNDLKVVATQNLLSAYCNPTKLHKNLDVRRWKKHVSISNILPTSTVAAVTDSGCLLIQGKRRYAKMVVPLETRDSCFGGGKIDNNVTLLGCVDNEKKLLRHRVKPSPPPLLQTSF</sequence>
<dbReference type="EMBL" id="UXUI01016275">
    <property type="protein sequence ID" value="VDD97970.1"/>
    <property type="molecule type" value="Genomic_DNA"/>
</dbReference>
<gene>
    <name evidence="1" type="ORF">EVEC_LOCUS12721</name>
</gene>
<accession>A0A0N4VRC5</accession>
<evidence type="ECO:0000313" key="2">
    <source>
        <dbReference type="Proteomes" id="UP000274131"/>
    </source>
</evidence>
<protein>
    <submittedName>
        <fullName evidence="3">Peptidase S1 domain-containing protein</fullName>
    </submittedName>
</protein>
<reference evidence="1 2" key="2">
    <citation type="submission" date="2018-10" db="EMBL/GenBank/DDBJ databases">
        <authorList>
            <consortium name="Pathogen Informatics"/>
        </authorList>
    </citation>
    <scope>NUCLEOTIDE SEQUENCE [LARGE SCALE GENOMIC DNA]</scope>
</reference>
<dbReference type="WBParaSite" id="EVEC_0001359001-mRNA-1">
    <property type="protein sequence ID" value="EVEC_0001359001-mRNA-1"/>
    <property type="gene ID" value="EVEC_0001359001"/>
</dbReference>
<name>A0A0N4VRC5_ENTVE</name>
<evidence type="ECO:0000313" key="3">
    <source>
        <dbReference type="WBParaSite" id="EVEC_0001359001-mRNA-1"/>
    </source>
</evidence>